<keyword evidence="1" id="KW-0223">Dioxygenase</keyword>
<dbReference type="OrthoDB" id="9791262at2"/>
<dbReference type="GO" id="GO:0016706">
    <property type="term" value="F:2-oxoglutarate-dependent dioxygenase activity"/>
    <property type="evidence" value="ECO:0007669"/>
    <property type="project" value="UniProtKB-ARBA"/>
</dbReference>
<reference evidence="1 2" key="1">
    <citation type="submission" date="2018-06" db="EMBL/GenBank/DDBJ databases">
        <title>Paenibacillus montanisoli sp. nov., isolated from mountain area soil.</title>
        <authorList>
            <person name="Wu M."/>
        </authorList>
    </citation>
    <scope>NUCLEOTIDE SEQUENCE [LARGE SCALE GENOMIC DNA]</scope>
    <source>
        <strain evidence="1 2">RA17</strain>
    </source>
</reference>
<dbReference type="Gene3D" id="2.60.120.620">
    <property type="entry name" value="q2cbj1_9rhob like domain"/>
    <property type="match status" value="1"/>
</dbReference>
<sequence>MEEGGDSVNLTHSDVEKYHRDGYLLVENVFTQQEVDYMLHEIEHGEKVSALTAEMSDKRGRKAKLAIWEDLTDDIWSAVSTCPRIANSVRILLGEEISFYHGKVMLKKAHEGGAWEWHQDYGYWYPSFMFPHMISAFTALDEATSENGCLKVLKGSHKLGRIDHGMLGGQLGADLERLMMVEQTLEQVEVQMKPGSVLFFHCNLLHASGPNLSDQHRRSFIVCYNALSNPCTLDQVDRNCIPVPAGSDKLF</sequence>
<proteinExistence type="predicted"/>
<gene>
    <name evidence="1" type="ORF">DL346_08360</name>
</gene>
<keyword evidence="1" id="KW-0560">Oxidoreductase</keyword>
<dbReference type="AlphaFoldDB" id="A0A328U9C6"/>
<dbReference type="Pfam" id="PF05721">
    <property type="entry name" value="PhyH"/>
    <property type="match status" value="1"/>
</dbReference>
<dbReference type="SUPFAM" id="SSF51197">
    <property type="entry name" value="Clavaminate synthase-like"/>
    <property type="match status" value="1"/>
</dbReference>
<evidence type="ECO:0000313" key="1">
    <source>
        <dbReference type="EMBL" id="RAP78423.1"/>
    </source>
</evidence>
<keyword evidence="2" id="KW-1185">Reference proteome</keyword>
<organism evidence="1 2">
    <name type="scientific">Paenibacillus montanisoli</name>
    <dbReference type="NCBI Taxonomy" id="2081970"/>
    <lineage>
        <taxon>Bacteria</taxon>
        <taxon>Bacillati</taxon>
        <taxon>Bacillota</taxon>
        <taxon>Bacilli</taxon>
        <taxon>Bacillales</taxon>
        <taxon>Paenibacillaceae</taxon>
        <taxon>Paenibacillus</taxon>
    </lineage>
</organism>
<dbReference type="EMBL" id="QLUW01000001">
    <property type="protein sequence ID" value="RAP78423.1"/>
    <property type="molecule type" value="Genomic_DNA"/>
</dbReference>
<dbReference type="InterPro" id="IPR008775">
    <property type="entry name" value="Phytyl_CoA_dOase-like"/>
</dbReference>
<dbReference type="Proteomes" id="UP000249260">
    <property type="component" value="Unassembled WGS sequence"/>
</dbReference>
<accession>A0A328U9C6</accession>
<evidence type="ECO:0000313" key="2">
    <source>
        <dbReference type="Proteomes" id="UP000249260"/>
    </source>
</evidence>
<dbReference type="PANTHER" id="PTHR20883">
    <property type="entry name" value="PHYTANOYL-COA DIOXYGENASE DOMAIN CONTAINING 1"/>
    <property type="match status" value="1"/>
</dbReference>
<dbReference type="GO" id="GO:0005506">
    <property type="term" value="F:iron ion binding"/>
    <property type="evidence" value="ECO:0007669"/>
    <property type="project" value="UniProtKB-ARBA"/>
</dbReference>
<dbReference type="PANTHER" id="PTHR20883:SF51">
    <property type="entry name" value="PHYTANOYL-COA HYDROXYLASE"/>
    <property type="match status" value="1"/>
</dbReference>
<comment type="caution">
    <text evidence="1">The sequence shown here is derived from an EMBL/GenBank/DDBJ whole genome shotgun (WGS) entry which is preliminary data.</text>
</comment>
<name>A0A328U9C6_9BACL</name>
<protein>
    <submittedName>
        <fullName evidence="1">Phytanoyl-CoA dioxygenase family protein</fullName>
    </submittedName>
</protein>